<dbReference type="AlphaFoldDB" id="A0A485KXR9"/>
<proteinExistence type="predicted"/>
<keyword evidence="9" id="KW-1185">Reference proteome</keyword>
<dbReference type="PANTHER" id="PTHR10671">
    <property type="entry name" value="EPITHELIAL MEMBRANE PROTEIN-RELATED"/>
    <property type="match status" value="1"/>
</dbReference>
<reference evidence="8 9" key="1">
    <citation type="submission" date="2019-03" db="EMBL/GenBank/DDBJ databases">
        <authorList>
            <person name="Gaulin E."/>
            <person name="Dumas B."/>
        </authorList>
    </citation>
    <scope>NUCLEOTIDE SEQUENCE [LARGE SCALE GENOMIC DNA]</scope>
    <source>
        <strain evidence="8">CBS 568.67</strain>
    </source>
</reference>
<dbReference type="Proteomes" id="UP000332933">
    <property type="component" value="Unassembled WGS sequence"/>
</dbReference>
<dbReference type="PANTHER" id="PTHR10671:SF108">
    <property type="entry name" value="CLAUDIN FAMILY PROTEIN-RELATED"/>
    <property type="match status" value="1"/>
</dbReference>
<protein>
    <submittedName>
        <fullName evidence="8">Aste57867_13298 protein</fullName>
    </submittedName>
</protein>
<keyword evidence="6" id="KW-0732">Signal</keyword>
<evidence type="ECO:0000313" key="8">
    <source>
        <dbReference type="EMBL" id="VFT90137.1"/>
    </source>
</evidence>
<dbReference type="EMBL" id="CAADRA010005465">
    <property type="protein sequence ID" value="VFT90137.1"/>
    <property type="molecule type" value="Genomic_DNA"/>
</dbReference>
<dbReference type="OrthoDB" id="61618at2759"/>
<dbReference type="Gene3D" id="1.20.140.150">
    <property type="match status" value="1"/>
</dbReference>
<evidence type="ECO:0000313" key="7">
    <source>
        <dbReference type="EMBL" id="KAF0695906.1"/>
    </source>
</evidence>
<feature type="signal peptide" evidence="6">
    <location>
        <begin position="1"/>
        <end position="21"/>
    </location>
</feature>
<dbReference type="InterPro" id="IPR050579">
    <property type="entry name" value="PMP-22/EMP/MP20-like"/>
</dbReference>
<evidence type="ECO:0000313" key="9">
    <source>
        <dbReference type="Proteomes" id="UP000332933"/>
    </source>
</evidence>
<evidence type="ECO:0000256" key="6">
    <source>
        <dbReference type="SAM" id="SignalP"/>
    </source>
</evidence>
<comment type="subcellular location">
    <subcellularLocation>
        <location evidence="1">Membrane</location>
        <topology evidence="1">Multi-pass membrane protein</topology>
    </subcellularLocation>
</comment>
<name>A0A485KXR9_9STRA</name>
<reference evidence="7" key="2">
    <citation type="submission" date="2019-06" db="EMBL/GenBank/DDBJ databases">
        <title>Genomics analysis of Aphanomyces spp. identifies a new class of oomycete effector associated with host adaptation.</title>
        <authorList>
            <person name="Gaulin E."/>
        </authorList>
    </citation>
    <scope>NUCLEOTIDE SEQUENCE</scope>
    <source>
        <strain evidence="7">CBS 578.67</strain>
    </source>
</reference>
<organism evidence="8 9">
    <name type="scientific">Aphanomyces stellatus</name>
    <dbReference type="NCBI Taxonomy" id="120398"/>
    <lineage>
        <taxon>Eukaryota</taxon>
        <taxon>Sar</taxon>
        <taxon>Stramenopiles</taxon>
        <taxon>Oomycota</taxon>
        <taxon>Saprolegniomycetes</taxon>
        <taxon>Saprolegniales</taxon>
        <taxon>Verrucalvaceae</taxon>
        <taxon>Aphanomyces</taxon>
    </lineage>
</organism>
<dbReference type="EMBL" id="VJMH01005444">
    <property type="protein sequence ID" value="KAF0695906.1"/>
    <property type="molecule type" value="Genomic_DNA"/>
</dbReference>
<sequence length="255" mass="27672">MGCSGFGALALALNFLAMSCAFTALLTPLWVSNTGVDPSYTNVVKSVDTKVGVWAICFDTKWDNTGTLVKGDKTAANFNIKDCYAYFNPLERTIARFDGQLKFDKYTTSVCNHYEADNDRAAGAMGIMAGMRKDNMGAFLAKTCSTSGKAALAMVIGTCVCLVLSFVLLVVGVSCCDNKSCIVQMTRFLAILACLFSTVLSFFVFSQLSQLRYADGRYDASLYLEIGAFVLTIALTWAIEQHVLRGGKKPFADQL</sequence>
<keyword evidence="4 5" id="KW-0472">Membrane</keyword>
<feature type="transmembrane region" description="Helical" evidence="5">
    <location>
        <begin position="150"/>
        <end position="176"/>
    </location>
</feature>
<feature type="transmembrane region" description="Helical" evidence="5">
    <location>
        <begin position="220"/>
        <end position="239"/>
    </location>
</feature>
<evidence type="ECO:0000256" key="3">
    <source>
        <dbReference type="ARBA" id="ARBA00022989"/>
    </source>
</evidence>
<keyword evidence="2 5" id="KW-0812">Transmembrane</keyword>
<evidence type="ECO:0000256" key="1">
    <source>
        <dbReference type="ARBA" id="ARBA00004141"/>
    </source>
</evidence>
<accession>A0A485KXR9</accession>
<feature type="transmembrane region" description="Helical" evidence="5">
    <location>
        <begin position="188"/>
        <end position="208"/>
    </location>
</feature>
<keyword evidence="3 5" id="KW-1133">Transmembrane helix</keyword>
<dbReference type="GO" id="GO:0016020">
    <property type="term" value="C:membrane"/>
    <property type="evidence" value="ECO:0007669"/>
    <property type="project" value="UniProtKB-SubCell"/>
</dbReference>
<evidence type="ECO:0000256" key="2">
    <source>
        <dbReference type="ARBA" id="ARBA00022692"/>
    </source>
</evidence>
<feature type="chain" id="PRO_5036116247" evidence="6">
    <location>
        <begin position="22"/>
        <end position="255"/>
    </location>
</feature>
<evidence type="ECO:0000256" key="4">
    <source>
        <dbReference type="ARBA" id="ARBA00023136"/>
    </source>
</evidence>
<evidence type="ECO:0000256" key="5">
    <source>
        <dbReference type="SAM" id="Phobius"/>
    </source>
</evidence>
<gene>
    <name evidence="8" type="primary">Aste57867_13298</name>
    <name evidence="7" type="ORF">As57867_013249</name>
    <name evidence="8" type="ORF">ASTE57867_13298</name>
</gene>